<dbReference type="FunCoup" id="A0A067LZJ3">
    <property type="interactions" value="311"/>
</dbReference>
<feature type="compositionally biased region" description="Low complexity" evidence="6">
    <location>
        <begin position="391"/>
        <end position="407"/>
    </location>
</feature>
<feature type="compositionally biased region" description="Basic and acidic residues" evidence="6">
    <location>
        <begin position="411"/>
        <end position="420"/>
    </location>
</feature>
<dbReference type="CDD" id="cd08830">
    <property type="entry name" value="ArfGap_ArfGap1"/>
    <property type="match status" value="1"/>
</dbReference>
<keyword evidence="4" id="KW-0862">Zinc</keyword>
<feature type="compositionally biased region" description="Basic and acidic residues" evidence="6">
    <location>
        <begin position="376"/>
        <end position="387"/>
    </location>
</feature>
<name>A0A067LZJ3_BOTB1</name>
<protein>
    <recommendedName>
        <fullName evidence="7">Arf-GAP domain-containing protein</fullName>
    </recommendedName>
</protein>
<dbReference type="GO" id="GO:0030100">
    <property type="term" value="P:regulation of endocytosis"/>
    <property type="evidence" value="ECO:0007669"/>
    <property type="project" value="TreeGrafter"/>
</dbReference>
<dbReference type="PROSITE" id="PS50115">
    <property type="entry name" value="ARFGAP"/>
    <property type="match status" value="1"/>
</dbReference>
<organism evidence="8 9">
    <name type="scientific">Botryobasidium botryosum (strain FD-172 SS1)</name>
    <dbReference type="NCBI Taxonomy" id="930990"/>
    <lineage>
        <taxon>Eukaryota</taxon>
        <taxon>Fungi</taxon>
        <taxon>Dikarya</taxon>
        <taxon>Basidiomycota</taxon>
        <taxon>Agaricomycotina</taxon>
        <taxon>Agaricomycetes</taxon>
        <taxon>Cantharellales</taxon>
        <taxon>Botryobasidiaceae</taxon>
        <taxon>Botryobasidium</taxon>
    </lineage>
</organism>
<dbReference type="Proteomes" id="UP000027195">
    <property type="component" value="Unassembled WGS sequence"/>
</dbReference>
<feature type="domain" description="Arf-GAP" evidence="7">
    <location>
        <begin position="9"/>
        <end position="132"/>
    </location>
</feature>
<dbReference type="PANTHER" id="PTHR46395">
    <property type="entry name" value="ADP-RIBOSYLATION FACTOR GTPASE-ACTIVATING PROTEIN 1"/>
    <property type="match status" value="1"/>
</dbReference>
<keyword evidence="9" id="KW-1185">Reference proteome</keyword>
<dbReference type="EMBL" id="KL198085">
    <property type="protein sequence ID" value="KDQ08853.1"/>
    <property type="molecule type" value="Genomic_DNA"/>
</dbReference>
<keyword evidence="1" id="KW-0343">GTPase activation</keyword>
<dbReference type="SMART" id="SM00105">
    <property type="entry name" value="ArfGap"/>
    <property type="match status" value="1"/>
</dbReference>
<sequence>MSEVADAKAQLLQLMKRDDLGNKVCFDCASPNPAWASVSFAIFICLSCAGVHRGFGVHISFIRSCTMDAWSGDQIRRMKLGGNDKCGAFLESYQPADQGGYKKSLSQHDKYHCWAATQYREKLTAELEGKPWEPSLPPAKTSSPGNDVPSRPLSSQSLRKPRGGGRTTGSSALGQYSDSPTSPTVPGDQKASNEAYFASLGQSNASRPADLPPSQGGRYQGFGNTPSPAANHPSFGLSSAAAPSISEFQSDPLNALNKSWSLFSAVVSGASRAVTENVIQPGMEKVMDPSFGEGLKGYVSEASKRAAEAGSMANNWGKNQLGVDVAGQVGGLVGTLASNIPSGSRGGFSAVPTHDDEYEGSSNWSGGNGLGGNGGGREEDFFADVDRNTSAGPGQAKAQKGPQAKGADTWGNHDDDWQDF</sequence>
<feature type="region of interest" description="Disordered" evidence="6">
    <location>
        <begin position="203"/>
        <end position="235"/>
    </location>
</feature>
<dbReference type="PRINTS" id="PR00405">
    <property type="entry name" value="REVINTRACTNG"/>
</dbReference>
<evidence type="ECO:0000313" key="8">
    <source>
        <dbReference type="EMBL" id="KDQ08853.1"/>
    </source>
</evidence>
<dbReference type="Pfam" id="PF01412">
    <property type="entry name" value="ArfGap"/>
    <property type="match status" value="1"/>
</dbReference>
<dbReference type="AlphaFoldDB" id="A0A067LZJ3"/>
<dbReference type="InParanoid" id="A0A067LZJ3"/>
<evidence type="ECO:0000313" key="9">
    <source>
        <dbReference type="Proteomes" id="UP000027195"/>
    </source>
</evidence>
<evidence type="ECO:0000256" key="2">
    <source>
        <dbReference type="ARBA" id="ARBA00022723"/>
    </source>
</evidence>
<feature type="compositionally biased region" description="Polar residues" evidence="6">
    <location>
        <begin position="168"/>
        <end position="184"/>
    </location>
</feature>
<dbReference type="GO" id="GO:0005096">
    <property type="term" value="F:GTPase activator activity"/>
    <property type="evidence" value="ECO:0007669"/>
    <property type="project" value="UniProtKB-KW"/>
</dbReference>
<evidence type="ECO:0000256" key="1">
    <source>
        <dbReference type="ARBA" id="ARBA00022468"/>
    </source>
</evidence>
<dbReference type="OrthoDB" id="983479at2759"/>
<evidence type="ECO:0000256" key="4">
    <source>
        <dbReference type="ARBA" id="ARBA00022833"/>
    </source>
</evidence>
<dbReference type="Gene3D" id="1.10.220.150">
    <property type="entry name" value="Arf GTPase activating protein"/>
    <property type="match status" value="1"/>
</dbReference>
<dbReference type="HOGENOM" id="CLU_044516_2_2_1"/>
<proteinExistence type="predicted"/>
<dbReference type="SUPFAM" id="SSF57863">
    <property type="entry name" value="ArfGap/RecO-like zinc finger"/>
    <property type="match status" value="1"/>
</dbReference>
<dbReference type="GO" id="GO:0008270">
    <property type="term" value="F:zinc ion binding"/>
    <property type="evidence" value="ECO:0007669"/>
    <property type="project" value="UniProtKB-KW"/>
</dbReference>
<dbReference type="PANTHER" id="PTHR46395:SF1">
    <property type="entry name" value="ADP-RIBOSYLATION FACTOR GTPASE-ACTIVATING PROTEIN 1"/>
    <property type="match status" value="1"/>
</dbReference>
<keyword evidence="2" id="KW-0479">Metal-binding</keyword>
<dbReference type="STRING" id="930990.A0A067LZJ3"/>
<keyword evidence="3 5" id="KW-0863">Zinc-finger</keyword>
<feature type="region of interest" description="Disordered" evidence="6">
    <location>
        <begin position="130"/>
        <end position="190"/>
    </location>
</feature>
<accession>A0A067LZJ3</accession>
<evidence type="ECO:0000256" key="6">
    <source>
        <dbReference type="SAM" id="MobiDB-lite"/>
    </source>
</evidence>
<feature type="region of interest" description="Disordered" evidence="6">
    <location>
        <begin position="343"/>
        <end position="420"/>
    </location>
</feature>
<dbReference type="InterPro" id="IPR038508">
    <property type="entry name" value="ArfGAP_dom_sf"/>
</dbReference>
<gene>
    <name evidence="8" type="ORF">BOTBODRAFT_37548</name>
</gene>
<evidence type="ECO:0000256" key="3">
    <source>
        <dbReference type="ARBA" id="ARBA00022771"/>
    </source>
</evidence>
<dbReference type="GO" id="GO:0000139">
    <property type="term" value="C:Golgi membrane"/>
    <property type="evidence" value="ECO:0007669"/>
    <property type="project" value="TreeGrafter"/>
</dbReference>
<dbReference type="InterPro" id="IPR001164">
    <property type="entry name" value="ArfGAP_dom"/>
</dbReference>
<feature type="compositionally biased region" description="Gly residues" evidence="6">
    <location>
        <begin position="366"/>
        <end position="375"/>
    </location>
</feature>
<evidence type="ECO:0000259" key="7">
    <source>
        <dbReference type="PROSITE" id="PS50115"/>
    </source>
</evidence>
<evidence type="ECO:0000256" key="5">
    <source>
        <dbReference type="PROSITE-ProRule" id="PRU00288"/>
    </source>
</evidence>
<dbReference type="InterPro" id="IPR037278">
    <property type="entry name" value="ARFGAP/RecO"/>
</dbReference>
<reference evidence="9" key="1">
    <citation type="journal article" date="2014" name="Proc. Natl. Acad. Sci. U.S.A.">
        <title>Extensive sampling of basidiomycete genomes demonstrates inadequacy of the white-rot/brown-rot paradigm for wood decay fungi.</title>
        <authorList>
            <person name="Riley R."/>
            <person name="Salamov A.A."/>
            <person name="Brown D.W."/>
            <person name="Nagy L.G."/>
            <person name="Floudas D."/>
            <person name="Held B.W."/>
            <person name="Levasseur A."/>
            <person name="Lombard V."/>
            <person name="Morin E."/>
            <person name="Otillar R."/>
            <person name="Lindquist E.A."/>
            <person name="Sun H."/>
            <person name="LaButti K.M."/>
            <person name="Schmutz J."/>
            <person name="Jabbour D."/>
            <person name="Luo H."/>
            <person name="Baker S.E."/>
            <person name="Pisabarro A.G."/>
            <person name="Walton J.D."/>
            <person name="Blanchette R.A."/>
            <person name="Henrissat B."/>
            <person name="Martin F."/>
            <person name="Cullen D."/>
            <person name="Hibbett D.S."/>
            <person name="Grigoriev I.V."/>
        </authorList>
    </citation>
    <scope>NUCLEOTIDE SEQUENCE [LARGE SCALE GENOMIC DNA]</scope>
    <source>
        <strain evidence="9">FD-172 SS1</strain>
    </source>
</reference>
<dbReference type="GO" id="GO:0032012">
    <property type="term" value="P:regulation of ARF protein signal transduction"/>
    <property type="evidence" value="ECO:0007669"/>
    <property type="project" value="TreeGrafter"/>
</dbReference>